<keyword evidence="5 12" id="KW-1133">Transmembrane helix</keyword>
<accession>A0A4Y4F2L9</accession>
<evidence type="ECO:0000256" key="8">
    <source>
        <dbReference type="ARBA" id="ARBA00038408"/>
    </source>
</evidence>
<dbReference type="InterPro" id="IPR052029">
    <property type="entry name" value="PpiD_chaperone"/>
</dbReference>
<dbReference type="Pfam" id="PF00639">
    <property type="entry name" value="Rotamase"/>
    <property type="match status" value="1"/>
</dbReference>
<keyword evidence="7" id="KW-0143">Chaperone</keyword>
<evidence type="ECO:0000259" key="13">
    <source>
        <dbReference type="PROSITE" id="PS50198"/>
    </source>
</evidence>
<comment type="caution">
    <text evidence="14">The sequence shown here is derived from an EMBL/GenBank/DDBJ whole genome shotgun (WGS) entry which is preliminary data.</text>
</comment>
<dbReference type="Gene3D" id="1.10.4030.10">
    <property type="entry name" value="Porin chaperone SurA, peptide-binding domain"/>
    <property type="match status" value="1"/>
</dbReference>
<keyword evidence="4 12" id="KW-0812">Transmembrane</keyword>
<feature type="transmembrane region" description="Helical" evidence="12">
    <location>
        <begin position="12"/>
        <end position="30"/>
    </location>
</feature>
<dbReference type="OrthoDB" id="9812372at2"/>
<dbReference type="PANTHER" id="PTHR47529">
    <property type="entry name" value="PEPTIDYL-PROLYL CIS-TRANS ISOMERASE D"/>
    <property type="match status" value="1"/>
</dbReference>
<evidence type="ECO:0000256" key="9">
    <source>
        <dbReference type="ARBA" id="ARBA00040743"/>
    </source>
</evidence>
<keyword evidence="11 14" id="KW-0413">Isomerase</keyword>
<feature type="domain" description="PpiC" evidence="13">
    <location>
        <begin position="256"/>
        <end position="355"/>
    </location>
</feature>
<dbReference type="InterPro" id="IPR046357">
    <property type="entry name" value="PPIase_dom_sf"/>
</dbReference>
<dbReference type="EMBL" id="BJOC01000024">
    <property type="protein sequence ID" value="GED22915.1"/>
    <property type="molecule type" value="Genomic_DNA"/>
</dbReference>
<gene>
    <name evidence="14" type="ORF">HHA01_18920</name>
</gene>
<dbReference type="Gene3D" id="3.10.50.40">
    <property type="match status" value="1"/>
</dbReference>
<organism evidence="14 15">
    <name type="scientific">Halomonas halmophila</name>
    <dbReference type="NCBI Taxonomy" id="252"/>
    <lineage>
        <taxon>Bacteria</taxon>
        <taxon>Pseudomonadati</taxon>
        <taxon>Pseudomonadota</taxon>
        <taxon>Gammaproteobacteria</taxon>
        <taxon>Oceanospirillales</taxon>
        <taxon>Halomonadaceae</taxon>
        <taxon>Halomonas</taxon>
    </lineage>
</organism>
<evidence type="ECO:0000256" key="11">
    <source>
        <dbReference type="PROSITE-ProRule" id="PRU00278"/>
    </source>
</evidence>
<evidence type="ECO:0000256" key="3">
    <source>
        <dbReference type="ARBA" id="ARBA00022519"/>
    </source>
</evidence>
<comment type="similarity">
    <text evidence="8">Belongs to the PpiD chaperone family.</text>
</comment>
<dbReference type="SUPFAM" id="SSF109998">
    <property type="entry name" value="Triger factor/SurA peptide-binding domain-like"/>
    <property type="match status" value="1"/>
</dbReference>
<proteinExistence type="inferred from homology"/>
<dbReference type="PROSITE" id="PS01096">
    <property type="entry name" value="PPIC_PPIASE_1"/>
    <property type="match status" value="1"/>
</dbReference>
<keyword evidence="3" id="KW-0997">Cell inner membrane</keyword>
<dbReference type="GO" id="GO:0003755">
    <property type="term" value="F:peptidyl-prolyl cis-trans isomerase activity"/>
    <property type="evidence" value="ECO:0007669"/>
    <property type="project" value="UniProtKB-KW"/>
</dbReference>
<evidence type="ECO:0000256" key="12">
    <source>
        <dbReference type="SAM" id="Phobius"/>
    </source>
</evidence>
<evidence type="ECO:0000256" key="5">
    <source>
        <dbReference type="ARBA" id="ARBA00022989"/>
    </source>
</evidence>
<evidence type="ECO:0000256" key="2">
    <source>
        <dbReference type="ARBA" id="ARBA00022475"/>
    </source>
</evidence>
<evidence type="ECO:0000256" key="7">
    <source>
        <dbReference type="ARBA" id="ARBA00023186"/>
    </source>
</evidence>
<comment type="subcellular location">
    <subcellularLocation>
        <location evidence="1">Cell inner membrane</location>
        <topology evidence="1">Single-pass type II membrane protein</topology>
        <orientation evidence="1">Periplasmic side</orientation>
    </subcellularLocation>
</comment>
<evidence type="ECO:0000256" key="1">
    <source>
        <dbReference type="ARBA" id="ARBA00004382"/>
    </source>
</evidence>
<sequence>MLQSIRDRSASWGAKIIIGAVVVAMGLFGADSLIGLLGNDGNDVATVNGESIPRQQLELEVQRAIRSGQVPPEQEREFRAQMLDRLITERLMIQYAEEGGLHLSETQIDQLIVNLPQFQDQDGNFSQELFQRRLRQAGFTPLAFRDQLRSDMKRNQLQQGLAASAFSLDSEQQRLAALRSQTRSFRHHALTAEDLESQPEVSDEDRQAYYEAHADQYQRPEQVKLAYVVLDRQRMADQVEVSEEQLRQAWNEEAADADRRVSHIMVNYGDQRTLQEARTRLEKVRQELSSGASFAELAAEYSDDASTSGKGGDLGIISRGFFGQAFEEAAFGLDEGQVSSIVETDDALHLIKVTELDRPSFEESRDRLAEQVAQQQVANKFDERAQRLIDESFSARNLQSVAESLDLERKTTGWVSRNEASGVLSEPGVMERAFSPDVIEEGFNSEVIELGEDRRMVLRALDHREATTLPLEDVRQQVTQAVKAQKTVEALQAKAKNMIEALRSGEAVSVDWQEVDSLSRQDDTSVAQPVVQQAFRLPHPEGEQSVYGQAVDGQRVVLIALDEVSEGQVNEQSKTMISRMTQQLRAQAAVSGLLEYLRNNAEIKRF</sequence>
<dbReference type="AlphaFoldDB" id="A0A4Y4F2L9"/>
<keyword evidence="15" id="KW-1185">Reference proteome</keyword>
<dbReference type="Proteomes" id="UP000319812">
    <property type="component" value="Unassembled WGS sequence"/>
</dbReference>
<keyword evidence="11" id="KW-0697">Rotamase</keyword>
<name>A0A4Y4F2L9_9GAMM</name>
<reference evidence="14 15" key="1">
    <citation type="submission" date="2019-06" db="EMBL/GenBank/DDBJ databases">
        <title>Whole genome shotgun sequence of Halomonas halmophila NBRC 15537.</title>
        <authorList>
            <person name="Hosoyama A."/>
            <person name="Uohara A."/>
            <person name="Ohji S."/>
            <person name="Ichikawa N."/>
        </authorList>
    </citation>
    <scope>NUCLEOTIDE SEQUENCE [LARGE SCALE GENOMIC DNA]</scope>
    <source>
        <strain evidence="14 15">NBRC 15537</strain>
    </source>
</reference>
<dbReference type="Pfam" id="PF13624">
    <property type="entry name" value="SurA_N_3"/>
    <property type="match status" value="1"/>
</dbReference>
<dbReference type="PROSITE" id="PS50198">
    <property type="entry name" value="PPIC_PPIASE_2"/>
    <property type="match status" value="1"/>
</dbReference>
<evidence type="ECO:0000256" key="10">
    <source>
        <dbReference type="ARBA" id="ARBA00042775"/>
    </source>
</evidence>
<evidence type="ECO:0000313" key="14">
    <source>
        <dbReference type="EMBL" id="GED22915.1"/>
    </source>
</evidence>
<dbReference type="GO" id="GO:0005886">
    <property type="term" value="C:plasma membrane"/>
    <property type="evidence" value="ECO:0007669"/>
    <property type="project" value="UniProtKB-SubCell"/>
</dbReference>
<dbReference type="InterPro" id="IPR023058">
    <property type="entry name" value="PPIase_PpiC_CS"/>
</dbReference>
<dbReference type="InterPro" id="IPR000297">
    <property type="entry name" value="PPIase_PpiC"/>
</dbReference>
<dbReference type="PANTHER" id="PTHR47529:SF1">
    <property type="entry name" value="PERIPLASMIC CHAPERONE PPID"/>
    <property type="match status" value="1"/>
</dbReference>
<dbReference type="SUPFAM" id="SSF54534">
    <property type="entry name" value="FKBP-like"/>
    <property type="match status" value="1"/>
</dbReference>
<protein>
    <recommendedName>
        <fullName evidence="9">Periplasmic chaperone PpiD</fullName>
    </recommendedName>
    <alternativeName>
        <fullName evidence="10">Periplasmic folding chaperone</fullName>
    </alternativeName>
</protein>
<evidence type="ECO:0000256" key="6">
    <source>
        <dbReference type="ARBA" id="ARBA00023136"/>
    </source>
</evidence>
<dbReference type="RefSeq" id="WP_141320109.1">
    <property type="nucleotide sequence ID" value="NZ_BJOC01000024.1"/>
</dbReference>
<keyword evidence="2" id="KW-1003">Cell membrane</keyword>
<evidence type="ECO:0000256" key="4">
    <source>
        <dbReference type="ARBA" id="ARBA00022692"/>
    </source>
</evidence>
<keyword evidence="6 12" id="KW-0472">Membrane</keyword>
<dbReference type="InterPro" id="IPR027304">
    <property type="entry name" value="Trigger_fact/SurA_dom_sf"/>
</dbReference>
<evidence type="ECO:0000313" key="15">
    <source>
        <dbReference type="Proteomes" id="UP000319812"/>
    </source>
</evidence>